<name>A0A6H0ZUQ8_9HYPH</name>
<evidence type="ECO:0000313" key="6">
    <source>
        <dbReference type="EMBL" id="QIX23963.1"/>
    </source>
</evidence>
<reference evidence="6 7" key="1">
    <citation type="submission" date="2020-04" db="EMBL/GenBank/DDBJ databases">
        <title>FDA dAtabase for Regulatory Grade micrObial Sequences (FDA-ARGOS): Supporting development and validation of Infectious Disease Dx tests.</title>
        <authorList>
            <person name="Sciortino C."/>
            <person name="Tallon L."/>
            <person name="Sadzewicz L."/>
            <person name="Vavikolanu K."/>
            <person name="Mehta A."/>
            <person name="Aluvathingal J."/>
            <person name="Nadendla S."/>
            <person name="Nandy P."/>
            <person name="Geyer C."/>
            <person name="Yan Y."/>
            <person name="Sichtig H."/>
        </authorList>
    </citation>
    <scope>NUCLEOTIDE SEQUENCE [LARGE SCALE GENOMIC DNA]</scope>
    <source>
        <strain evidence="6 7">FDAARGOS_633</strain>
    </source>
</reference>
<dbReference type="Pfam" id="PF03466">
    <property type="entry name" value="LysR_substrate"/>
    <property type="match status" value="1"/>
</dbReference>
<evidence type="ECO:0000256" key="2">
    <source>
        <dbReference type="ARBA" id="ARBA00023015"/>
    </source>
</evidence>
<evidence type="ECO:0000256" key="1">
    <source>
        <dbReference type="ARBA" id="ARBA00009437"/>
    </source>
</evidence>
<evidence type="ECO:0000256" key="4">
    <source>
        <dbReference type="ARBA" id="ARBA00023163"/>
    </source>
</evidence>
<dbReference type="PANTHER" id="PTHR30537:SF26">
    <property type="entry name" value="GLYCINE CLEAVAGE SYSTEM TRANSCRIPTIONAL ACTIVATOR"/>
    <property type="match status" value="1"/>
</dbReference>
<keyword evidence="4" id="KW-0804">Transcription</keyword>
<dbReference type="Pfam" id="PF00126">
    <property type="entry name" value="HTH_1"/>
    <property type="match status" value="1"/>
</dbReference>
<dbReference type="Proteomes" id="UP000500870">
    <property type="component" value="Chromosome 3"/>
</dbReference>
<dbReference type="Gene3D" id="3.40.190.10">
    <property type="entry name" value="Periplasmic binding protein-like II"/>
    <property type="match status" value="2"/>
</dbReference>
<dbReference type="PANTHER" id="PTHR30537">
    <property type="entry name" value="HTH-TYPE TRANSCRIPTIONAL REGULATOR"/>
    <property type="match status" value="1"/>
</dbReference>
<dbReference type="SUPFAM" id="SSF53850">
    <property type="entry name" value="Periplasmic binding protein-like II"/>
    <property type="match status" value="1"/>
</dbReference>
<dbReference type="RefSeq" id="WP_142627815.1">
    <property type="nucleotide sequence ID" value="NZ_CP050899.1"/>
</dbReference>
<feature type="domain" description="HTH lysR-type" evidence="5">
    <location>
        <begin position="4"/>
        <end position="61"/>
    </location>
</feature>
<dbReference type="EMBL" id="CP050899">
    <property type="protein sequence ID" value="QIX23963.1"/>
    <property type="molecule type" value="Genomic_DNA"/>
</dbReference>
<dbReference type="PROSITE" id="PS50931">
    <property type="entry name" value="HTH_LYSR"/>
    <property type="match status" value="1"/>
</dbReference>
<comment type="similarity">
    <text evidence="1">Belongs to the LysR transcriptional regulatory family.</text>
</comment>
<evidence type="ECO:0000259" key="5">
    <source>
        <dbReference type="PROSITE" id="PS50931"/>
    </source>
</evidence>
<evidence type="ECO:0000256" key="3">
    <source>
        <dbReference type="ARBA" id="ARBA00023125"/>
    </source>
</evidence>
<dbReference type="SUPFAM" id="SSF46785">
    <property type="entry name" value="Winged helix' DNA-binding domain"/>
    <property type="match status" value="1"/>
</dbReference>
<dbReference type="InterPro" id="IPR005119">
    <property type="entry name" value="LysR_subst-bd"/>
</dbReference>
<dbReference type="Gene3D" id="1.10.10.10">
    <property type="entry name" value="Winged helix-like DNA-binding domain superfamily/Winged helix DNA-binding domain"/>
    <property type="match status" value="1"/>
</dbReference>
<accession>A0A6H0ZUQ8</accession>
<gene>
    <name evidence="6" type="ORF">FOB41_22780</name>
</gene>
<dbReference type="GO" id="GO:0043565">
    <property type="term" value="F:sequence-specific DNA binding"/>
    <property type="evidence" value="ECO:0007669"/>
    <property type="project" value="TreeGrafter"/>
</dbReference>
<dbReference type="InterPro" id="IPR058163">
    <property type="entry name" value="LysR-type_TF_proteobact-type"/>
</dbReference>
<dbReference type="InterPro" id="IPR036390">
    <property type="entry name" value="WH_DNA-bd_sf"/>
</dbReference>
<dbReference type="InterPro" id="IPR036388">
    <property type="entry name" value="WH-like_DNA-bd_sf"/>
</dbReference>
<dbReference type="AlphaFoldDB" id="A0A6H0ZUQ8"/>
<keyword evidence="3" id="KW-0238">DNA-binding</keyword>
<dbReference type="GO" id="GO:0003700">
    <property type="term" value="F:DNA-binding transcription factor activity"/>
    <property type="evidence" value="ECO:0007669"/>
    <property type="project" value="InterPro"/>
</dbReference>
<dbReference type="GO" id="GO:0006351">
    <property type="term" value="P:DNA-templated transcription"/>
    <property type="evidence" value="ECO:0007669"/>
    <property type="project" value="TreeGrafter"/>
</dbReference>
<proteinExistence type="inferred from homology"/>
<dbReference type="InterPro" id="IPR000847">
    <property type="entry name" value="LysR_HTH_N"/>
</dbReference>
<sequence>MLKPSLRGLQAFEAVGRCGSVSAAAEDLGVSPGAVSQLVRNLEQCLGLTLLERRGRRVELSLWGRLYYREVALGFQQLSRAASVLARARNETGLVLSALSSVANRWVGRKIFDWQALYPESSVRILGEEREPHMGVEQVDFRITYGRRSHAHEHVAHLFTDWVVPACSPSLIAGDILQSPKDILKFPRLDVEWEADYKASPQWRDWAALIQADGHPEFSGLSFTLSSSAIDAAVNGRGFVLAQFSMAQDEIASGALVIPFDVRMKLSESYYLAWDRTALEKPFGQRFHKWLIGVARQQELLSAPPTGS</sequence>
<keyword evidence="2" id="KW-0805">Transcription regulation</keyword>
<protein>
    <submittedName>
        <fullName evidence="6">LysR family transcriptional regulator</fullName>
    </submittedName>
</protein>
<organism evidence="6 7">
    <name type="scientific">Agrobacterium pusense</name>
    <dbReference type="NCBI Taxonomy" id="648995"/>
    <lineage>
        <taxon>Bacteria</taxon>
        <taxon>Pseudomonadati</taxon>
        <taxon>Pseudomonadota</taxon>
        <taxon>Alphaproteobacteria</taxon>
        <taxon>Hyphomicrobiales</taxon>
        <taxon>Rhizobiaceae</taxon>
        <taxon>Rhizobium/Agrobacterium group</taxon>
        <taxon>Agrobacterium</taxon>
    </lineage>
</organism>
<evidence type="ECO:0000313" key="7">
    <source>
        <dbReference type="Proteomes" id="UP000500870"/>
    </source>
</evidence>